<keyword evidence="1" id="KW-0479">Metal-binding</keyword>
<keyword evidence="1" id="KW-0863">Zinc-finger</keyword>
<dbReference type="Gene3D" id="4.10.60.10">
    <property type="entry name" value="Zinc finger, CCHC-type"/>
    <property type="match status" value="1"/>
</dbReference>
<dbReference type="InterPro" id="IPR001878">
    <property type="entry name" value="Znf_CCHC"/>
</dbReference>
<proteinExistence type="predicted"/>
<dbReference type="AlphaFoldDB" id="A0AA88CXU8"/>
<feature type="domain" description="CCHC-type" evidence="2">
    <location>
        <begin position="6"/>
        <end position="20"/>
    </location>
</feature>
<accession>A0AA88CXU8</accession>
<evidence type="ECO:0000256" key="1">
    <source>
        <dbReference type="PROSITE-ProRule" id="PRU00047"/>
    </source>
</evidence>
<evidence type="ECO:0000313" key="3">
    <source>
        <dbReference type="EMBL" id="GMN34691.1"/>
    </source>
</evidence>
<evidence type="ECO:0000313" key="4">
    <source>
        <dbReference type="Proteomes" id="UP001187192"/>
    </source>
</evidence>
<reference evidence="3" key="1">
    <citation type="submission" date="2023-07" db="EMBL/GenBank/DDBJ databases">
        <title>draft genome sequence of fig (Ficus carica).</title>
        <authorList>
            <person name="Takahashi T."/>
            <person name="Nishimura K."/>
        </authorList>
    </citation>
    <scope>NUCLEOTIDE SEQUENCE</scope>
</reference>
<dbReference type="GO" id="GO:0008270">
    <property type="term" value="F:zinc ion binding"/>
    <property type="evidence" value="ECO:0007669"/>
    <property type="project" value="UniProtKB-KW"/>
</dbReference>
<dbReference type="Proteomes" id="UP001187192">
    <property type="component" value="Unassembled WGS sequence"/>
</dbReference>
<dbReference type="GO" id="GO:0003676">
    <property type="term" value="F:nucleic acid binding"/>
    <property type="evidence" value="ECO:0007669"/>
    <property type="project" value="InterPro"/>
</dbReference>
<keyword evidence="4" id="KW-1185">Reference proteome</keyword>
<comment type="caution">
    <text evidence="3">The sequence shown here is derived from an EMBL/GenBank/DDBJ whole genome shotgun (WGS) entry which is preliminary data.</text>
</comment>
<keyword evidence="1" id="KW-0862">Zinc</keyword>
<dbReference type="Pfam" id="PF00098">
    <property type="entry name" value="zf-CCHC"/>
    <property type="match status" value="1"/>
</dbReference>
<dbReference type="InterPro" id="IPR036875">
    <property type="entry name" value="Znf_CCHC_sf"/>
</dbReference>
<evidence type="ECO:0000259" key="2">
    <source>
        <dbReference type="PROSITE" id="PS50158"/>
    </source>
</evidence>
<dbReference type="SUPFAM" id="SSF57756">
    <property type="entry name" value="Retrovirus zinc finger-like domains"/>
    <property type="match status" value="1"/>
</dbReference>
<dbReference type="PROSITE" id="PS50158">
    <property type="entry name" value="ZF_CCHC"/>
    <property type="match status" value="1"/>
</dbReference>
<dbReference type="EMBL" id="BTGU01002153">
    <property type="protein sequence ID" value="GMN34691.1"/>
    <property type="molecule type" value="Genomic_DNA"/>
</dbReference>
<dbReference type="SMART" id="SM00343">
    <property type="entry name" value="ZnF_C2HC"/>
    <property type="match status" value="1"/>
</dbReference>
<sequence>MGSNACYLCGKEGHYARSCPLNNQAQNPPHPSRNDNSQLHAAQVRLEGPSIAQGRLEAPEPQARIYVLEKSDRVPLFLDSGITRAFDQRVFSIILEFHVSECVWAHVLWIQATGNAFRSLDPSFSIPMYLVENMINLLPSKLQNKNQLTS</sequence>
<organism evidence="3 4">
    <name type="scientific">Ficus carica</name>
    <name type="common">Common fig</name>
    <dbReference type="NCBI Taxonomy" id="3494"/>
    <lineage>
        <taxon>Eukaryota</taxon>
        <taxon>Viridiplantae</taxon>
        <taxon>Streptophyta</taxon>
        <taxon>Embryophyta</taxon>
        <taxon>Tracheophyta</taxon>
        <taxon>Spermatophyta</taxon>
        <taxon>Magnoliopsida</taxon>
        <taxon>eudicotyledons</taxon>
        <taxon>Gunneridae</taxon>
        <taxon>Pentapetalae</taxon>
        <taxon>rosids</taxon>
        <taxon>fabids</taxon>
        <taxon>Rosales</taxon>
        <taxon>Moraceae</taxon>
        <taxon>Ficeae</taxon>
        <taxon>Ficus</taxon>
    </lineage>
</organism>
<name>A0AA88CXU8_FICCA</name>
<gene>
    <name evidence="3" type="ORF">TIFTF001_042108</name>
</gene>
<protein>
    <recommendedName>
        <fullName evidence="2">CCHC-type domain-containing protein</fullName>
    </recommendedName>
</protein>